<keyword evidence="1" id="KW-0812">Transmembrane</keyword>
<keyword evidence="3" id="KW-1185">Reference proteome</keyword>
<proteinExistence type="predicted"/>
<reference evidence="2 3" key="1">
    <citation type="submission" date="2022-10" db="EMBL/GenBank/DDBJ databases">
        <title>Pararhodobacter sp. nov., isolated from marine algae.</title>
        <authorList>
            <person name="Choi B.J."/>
            <person name="Kim J.M."/>
            <person name="Lee J.K."/>
            <person name="Choi D.G."/>
            <person name="Jeon C.O."/>
        </authorList>
    </citation>
    <scope>NUCLEOTIDE SEQUENCE [LARGE SCALE GENOMIC DNA]</scope>
    <source>
        <strain evidence="2 3">ZQ420</strain>
    </source>
</reference>
<evidence type="ECO:0000313" key="2">
    <source>
        <dbReference type="EMBL" id="MCW1933965.1"/>
    </source>
</evidence>
<keyword evidence="1" id="KW-0472">Membrane</keyword>
<feature type="transmembrane region" description="Helical" evidence="1">
    <location>
        <begin position="69"/>
        <end position="87"/>
    </location>
</feature>
<dbReference type="EMBL" id="JAPDFL010000001">
    <property type="protein sequence ID" value="MCW1933965.1"/>
    <property type="molecule type" value="Genomic_DNA"/>
</dbReference>
<gene>
    <name evidence="2" type="ORF">OKW52_17320</name>
</gene>
<evidence type="ECO:0000256" key="1">
    <source>
        <dbReference type="SAM" id="Phobius"/>
    </source>
</evidence>
<evidence type="ECO:0000313" key="3">
    <source>
        <dbReference type="Proteomes" id="UP001208938"/>
    </source>
</evidence>
<name>A0ABT3H2A7_9RHOB</name>
<protein>
    <submittedName>
        <fullName evidence="2">Uncharacterized protein</fullName>
    </submittedName>
</protein>
<dbReference type="Proteomes" id="UP001208938">
    <property type="component" value="Unassembled WGS sequence"/>
</dbReference>
<feature type="transmembrane region" description="Helical" evidence="1">
    <location>
        <begin position="94"/>
        <end position="113"/>
    </location>
</feature>
<sequence length="164" mass="18244">MNRAISWGLPLLMLAVYLYLAVVLGRQLSALADGLPPFDLRVFGYDLHETRAYLRALHPDGYVLYQGPIFWTDTVFAPLMGLCLVWWMRPLRGAFGMVCVLVAMSYVAFDWGENMWVLRLLGSGPDWLALRDVAGASAFTSAKFAVFALAAVLAARQSLARRRG</sequence>
<keyword evidence="1" id="KW-1133">Transmembrane helix</keyword>
<dbReference type="RefSeq" id="WP_264506819.1">
    <property type="nucleotide sequence ID" value="NZ_JAPDFL010000001.1"/>
</dbReference>
<organism evidence="2 3">
    <name type="scientific">Pararhodobacter zhoushanensis</name>
    <dbReference type="NCBI Taxonomy" id="2479545"/>
    <lineage>
        <taxon>Bacteria</taxon>
        <taxon>Pseudomonadati</taxon>
        <taxon>Pseudomonadota</taxon>
        <taxon>Alphaproteobacteria</taxon>
        <taxon>Rhodobacterales</taxon>
        <taxon>Paracoccaceae</taxon>
        <taxon>Pararhodobacter</taxon>
    </lineage>
</organism>
<accession>A0ABT3H2A7</accession>
<comment type="caution">
    <text evidence="2">The sequence shown here is derived from an EMBL/GenBank/DDBJ whole genome shotgun (WGS) entry which is preliminary data.</text>
</comment>
<feature type="transmembrane region" description="Helical" evidence="1">
    <location>
        <begin position="133"/>
        <end position="155"/>
    </location>
</feature>